<comment type="caution">
    <text evidence="1">The sequence shown here is derived from an EMBL/GenBank/DDBJ whole genome shotgun (WGS) entry which is preliminary data.</text>
</comment>
<name>U7QVP1_PHOTE</name>
<dbReference type="Proteomes" id="UP000017133">
    <property type="component" value="Unassembled WGS sequence"/>
</dbReference>
<organism evidence="1 2">
    <name type="scientific">Photorhabdus temperata J3</name>
    <dbReference type="NCBI Taxonomy" id="1389415"/>
    <lineage>
        <taxon>Bacteria</taxon>
        <taxon>Pseudomonadati</taxon>
        <taxon>Pseudomonadota</taxon>
        <taxon>Gammaproteobacteria</taxon>
        <taxon>Enterobacterales</taxon>
        <taxon>Morganellaceae</taxon>
        <taxon>Photorhabdus</taxon>
    </lineage>
</organism>
<reference evidence="1 2" key="1">
    <citation type="submission" date="2013-10" db="EMBL/GenBank/DDBJ databases">
        <title>Whole Genome Shotgun Sequence of Photorhabdus temperata J3.</title>
        <authorList>
            <person name="Park G.-S."/>
            <person name="Hong S.-J."/>
            <person name="Shin J.-H."/>
        </authorList>
    </citation>
    <scope>NUCLEOTIDE SEQUENCE [LARGE SCALE GENOMIC DNA]</scope>
    <source>
        <strain evidence="1 2">J3</strain>
    </source>
</reference>
<evidence type="ECO:0000313" key="1">
    <source>
        <dbReference type="EMBL" id="ERT11893.1"/>
    </source>
</evidence>
<keyword evidence="2" id="KW-1185">Reference proteome</keyword>
<proteinExistence type="predicted"/>
<protein>
    <submittedName>
        <fullName evidence="1">Uncharacterized protein</fullName>
    </submittedName>
</protein>
<dbReference type="EMBL" id="AXDT01000165">
    <property type="protein sequence ID" value="ERT11893.1"/>
    <property type="molecule type" value="Genomic_DNA"/>
</dbReference>
<evidence type="ECO:0000313" key="2">
    <source>
        <dbReference type="Proteomes" id="UP000017133"/>
    </source>
</evidence>
<dbReference type="PATRIC" id="fig|1389415.4.peg.3391"/>
<sequence>MMPVNIMEHLMFQPNNHVNPLINIQTTNIQSGQSLQPPFSGVQKEKDSTANTTLKIISFLLREANQRINDASNLRNEVNQLVNLPSFRGAVNRGNEIYSVNQTTNCWLVQELDSIPLACNSLRIMRFIHAETEASPSWANAAFIPCSRDGSTLNAICLFPFPDILMVDTWFTPVYIAFVYQVYDKCEPKTTPRSKANTIEASNQQPLIQVTIMAIQQHNQTRLKFTFLIASSNQRLVDSENEASLLVGKSNLVFVSRHLKFVMALITSSLCQLSVSPKNTPAQGELNYV</sequence>
<accession>U7QVP1</accession>
<gene>
    <name evidence="1" type="ORF">O185_17050</name>
</gene>
<dbReference type="AlphaFoldDB" id="U7QVP1"/>